<dbReference type="AlphaFoldDB" id="A0A6A4RS07"/>
<dbReference type="Proteomes" id="UP000438429">
    <property type="component" value="Unassembled WGS sequence"/>
</dbReference>
<comment type="caution">
    <text evidence="2">The sequence shown here is derived from an EMBL/GenBank/DDBJ whole genome shotgun (WGS) entry which is preliminary data.</text>
</comment>
<gene>
    <name evidence="2" type="ORF">F2P81_025597</name>
</gene>
<evidence type="ECO:0000313" key="3">
    <source>
        <dbReference type="Proteomes" id="UP000438429"/>
    </source>
</evidence>
<evidence type="ECO:0000256" key="1">
    <source>
        <dbReference type="SAM" id="MobiDB-lite"/>
    </source>
</evidence>
<name>A0A6A4RS07_SCOMX</name>
<organism evidence="2 3">
    <name type="scientific">Scophthalmus maximus</name>
    <name type="common">Turbot</name>
    <name type="synonym">Psetta maxima</name>
    <dbReference type="NCBI Taxonomy" id="52904"/>
    <lineage>
        <taxon>Eukaryota</taxon>
        <taxon>Metazoa</taxon>
        <taxon>Chordata</taxon>
        <taxon>Craniata</taxon>
        <taxon>Vertebrata</taxon>
        <taxon>Euteleostomi</taxon>
        <taxon>Actinopterygii</taxon>
        <taxon>Neopterygii</taxon>
        <taxon>Teleostei</taxon>
        <taxon>Neoteleostei</taxon>
        <taxon>Acanthomorphata</taxon>
        <taxon>Carangaria</taxon>
        <taxon>Pleuronectiformes</taxon>
        <taxon>Pleuronectoidei</taxon>
        <taxon>Scophthalmidae</taxon>
        <taxon>Scophthalmus</taxon>
    </lineage>
</organism>
<dbReference type="EMBL" id="VEVO01000074">
    <property type="protein sequence ID" value="KAF0022150.1"/>
    <property type="molecule type" value="Genomic_DNA"/>
</dbReference>
<reference evidence="2 3" key="1">
    <citation type="submission" date="2019-06" db="EMBL/GenBank/DDBJ databases">
        <title>Draft genomes of female and male turbot (Scophthalmus maximus).</title>
        <authorList>
            <person name="Xu H."/>
            <person name="Xu X.-W."/>
            <person name="Shao C."/>
            <person name="Chen S."/>
        </authorList>
    </citation>
    <scope>NUCLEOTIDE SEQUENCE [LARGE SCALE GENOMIC DNA]</scope>
    <source>
        <strain evidence="2">Ysfricsl-2016a</strain>
        <tissue evidence="2">Blood</tissue>
    </source>
</reference>
<proteinExistence type="predicted"/>
<feature type="region of interest" description="Disordered" evidence="1">
    <location>
        <begin position="131"/>
        <end position="170"/>
    </location>
</feature>
<sequence>MYEPSPCFTRKDASSVCVGESSPAQTHTLEAAGQFAEPPEFMFRQVVVNKRRNPGDGDPCGGSGQRGHLHQQVPDEHAALHQALDGRLLRQEHHHCFVHSGRVRQFVVSHLFPDRQQHFLHRHVVIRRDDPRSLPETRRRRLGGRHSSNTPTDCRSLGQHADNYRNKTLT</sequence>
<evidence type="ECO:0000313" key="2">
    <source>
        <dbReference type="EMBL" id="KAF0022150.1"/>
    </source>
</evidence>
<protein>
    <submittedName>
        <fullName evidence="2">Uncharacterized protein</fullName>
    </submittedName>
</protein>
<accession>A0A6A4RS07</accession>